<name>A0A955LAP2_9BACT</name>
<dbReference type="InterPro" id="IPR029063">
    <property type="entry name" value="SAM-dependent_MTases_sf"/>
</dbReference>
<dbReference type="AlphaFoldDB" id="A0A955LAP2"/>
<reference evidence="2" key="1">
    <citation type="submission" date="2020-04" db="EMBL/GenBank/DDBJ databases">
        <authorList>
            <person name="Zhang T."/>
        </authorList>
    </citation>
    <scope>NUCLEOTIDE SEQUENCE</scope>
    <source>
        <strain evidence="2">HKST-UBA09</strain>
    </source>
</reference>
<organism evidence="2 3">
    <name type="scientific">Candidatus Dojkabacteria bacterium</name>
    <dbReference type="NCBI Taxonomy" id="2099670"/>
    <lineage>
        <taxon>Bacteria</taxon>
        <taxon>Candidatus Dojkabacteria</taxon>
    </lineage>
</organism>
<dbReference type="Pfam" id="PF03848">
    <property type="entry name" value="TehB"/>
    <property type="match status" value="1"/>
</dbReference>
<proteinExistence type="predicted"/>
<feature type="domain" description="Tellurite resistance methyltransferase TehB-like" evidence="1">
    <location>
        <begin position="20"/>
        <end position="101"/>
    </location>
</feature>
<dbReference type="EMBL" id="JAGQLF010000010">
    <property type="protein sequence ID" value="MCA9386669.1"/>
    <property type="molecule type" value="Genomic_DNA"/>
</dbReference>
<reference evidence="2" key="2">
    <citation type="journal article" date="2021" name="Microbiome">
        <title>Successional dynamics and alternative stable states in a saline activated sludge microbial community over 9 years.</title>
        <authorList>
            <person name="Wang Y."/>
            <person name="Ye J."/>
            <person name="Ju F."/>
            <person name="Liu L."/>
            <person name="Boyd J.A."/>
            <person name="Deng Y."/>
            <person name="Parks D.H."/>
            <person name="Jiang X."/>
            <person name="Yin X."/>
            <person name="Woodcroft B.J."/>
            <person name="Tyson G.W."/>
            <person name="Hugenholtz P."/>
            <person name="Polz M.F."/>
            <person name="Zhang T."/>
        </authorList>
    </citation>
    <scope>NUCLEOTIDE SEQUENCE</scope>
    <source>
        <strain evidence="2">HKST-UBA09</strain>
    </source>
</reference>
<dbReference type="Proteomes" id="UP000714915">
    <property type="component" value="Unassembled WGS sequence"/>
</dbReference>
<gene>
    <name evidence="2" type="ORF">KC669_01400</name>
</gene>
<accession>A0A955LAP2</accession>
<dbReference type="InterPro" id="IPR015985">
    <property type="entry name" value="TehB-like_dom"/>
</dbReference>
<protein>
    <recommendedName>
        <fullName evidence="1">Tellurite resistance methyltransferase TehB-like domain-containing protein</fullName>
    </recommendedName>
</protein>
<evidence type="ECO:0000313" key="3">
    <source>
        <dbReference type="Proteomes" id="UP000714915"/>
    </source>
</evidence>
<dbReference type="Gene3D" id="3.40.50.150">
    <property type="entry name" value="Vaccinia Virus protein VP39"/>
    <property type="match status" value="1"/>
</dbReference>
<comment type="caution">
    <text evidence="2">The sequence shown here is derived from an EMBL/GenBank/DDBJ whole genome shotgun (WGS) entry which is preliminary data.</text>
</comment>
<sequence length="172" mass="19784">MGVKQSFFETHISIFNKNLPVLEIGTGKGKEAKYLADLGFQVTTIDPNSNINDSRITEINQKFEAIENNILPVGNVIAFFSLHFIDKIEVNHKLDFLIEKVPISSVHMFIDFLPQPPLYPNGNEKKFFFTDETINDLYSNWTVLVDKIEDMKTYNGEFQASRFLVLQKYANI</sequence>
<evidence type="ECO:0000313" key="2">
    <source>
        <dbReference type="EMBL" id="MCA9386669.1"/>
    </source>
</evidence>
<dbReference type="SUPFAM" id="SSF53335">
    <property type="entry name" value="S-adenosyl-L-methionine-dependent methyltransferases"/>
    <property type="match status" value="1"/>
</dbReference>
<evidence type="ECO:0000259" key="1">
    <source>
        <dbReference type="Pfam" id="PF03848"/>
    </source>
</evidence>